<keyword evidence="1" id="KW-0255">Endonuclease</keyword>
<accession>A0AAE3YR11</accession>
<sequence>MVHLVEERPVAVFDAKYKLESPTSRYPNADAYQMLAYCTALHVPAGWLLYAQGSGPARTRRIRHTGIDVIHHPLDLTASPDHILADIRRVAATAMGGQAR</sequence>
<dbReference type="InterPro" id="IPR019292">
    <property type="entry name" value="McrC"/>
</dbReference>
<keyword evidence="2" id="KW-1185">Reference proteome</keyword>
<dbReference type="Pfam" id="PF10117">
    <property type="entry name" value="McrBC"/>
    <property type="match status" value="1"/>
</dbReference>
<name>A0AAE3YR11_9ACTN</name>
<reference evidence="1" key="1">
    <citation type="submission" date="2023-07" db="EMBL/GenBank/DDBJ databases">
        <title>Sequencing the genomes of 1000 actinobacteria strains.</title>
        <authorList>
            <person name="Klenk H.-P."/>
        </authorList>
    </citation>
    <scope>NUCLEOTIDE SEQUENCE</scope>
    <source>
        <strain evidence="1">DSM 44707</strain>
    </source>
</reference>
<evidence type="ECO:0000313" key="2">
    <source>
        <dbReference type="Proteomes" id="UP001183643"/>
    </source>
</evidence>
<evidence type="ECO:0000313" key="1">
    <source>
        <dbReference type="EMBL" id="MDR7277066.1"/>
    </source>
</evidence>
<dbReference type="AlphaFoldDB" id="A0AAE3YR11"/>
<keyword evidence="1" id="KW-0378">Hydrolase</keyword>
<protein>
    <submittedName>
        <fullName evidence="1">5-methylcytosine-specific restriction endonuclease McrBC regulatory subunit McrC</fullName>
    </submittedName>
</protein>
<gene>
    <name evidence="1" type="ORF">J2S41_003844</name>
</gene>
<keyword evidence="1" id="KW-0540">Nuclease</keyword>
<comment type="caution">
    <text evidence="1">The sequence shown here is derived from an EMBL/GenBank/DDBJ whole genome shotgun (WGS) entry which is preliminary data.</text>
</comment>
<dbReference type="GO" id="GO:0004519">
    <property type="term" value="F:endonuclease activity"/>
    <property type="evidence" value="ECO:0007669"/>
    <property type="project" value="UniProtKB-KW"/>
</dbReference>
<organism evidence="1 2">
    <name type="scientific">Catenuloplanes atrovinosus</name>
    <dbReference type="NCBI Taxonomy" id="137266"/>
    <lineage>
        <taxon>Bacteria</taxon>
        <taxon>Bacillati</taxon>
        <taxon>Actinomycetota</taxon>
        <taxon>Actinomycetes</taxon>
        <taxon>Micromonosporales</taxon>
        <taxon>Micromonosporaceae</taxon>
        <taxon>Catenuloplanes</taxon>
    </lineage>
</organism>
<dbReference type="Proteomes" id="UP001183643">
    <property type="component" value="Unassembled WGS sequence"/>
</dbReference>
<proteinExistence type="predicted"/>
<dbReference type="EMBL" id="JAVDYB010000001">
    <property type="protein sequence ID" value="MDR7277066.1"/>
    <property type="molecule type" value="Genomic_DNA"/>
</dbReference>